<dbReference type="SUPFAM" id="SSF53756">
    <property type="entry name" value="UDP-Glycosyltransferase/glycogen phosphorylase"/>
    <property type="match status" value="1"/>
</dbReference>
<organism evidence="1 2">
    <name type="scientific">Colwellia asteriadis</name>
    <dbReference type="NCBI Taxonomy" id="517723"/>
    <lineage>
        <taxon>Bacteria</taxon>
        <taxon>Pseudomonadati</taxon>
        <taxon>Pseudomonadota</taxon>
        <taxon>Gammaproteobacteria</taxon>
        <taxon>Alteromonadales</taxon>
        <taxon>Colwelliaceae</taxon>
        <taxon>Colwellia</taxon>
    </lineage>
</organism>
<proteinExistence type="predicted"/>
<keyword evidence="2" id="KW-1185">Reference proteome</keyword>
<dbReference type="EMBL" id="BAAAFA010000006">
    <property type="protein sequence ID" value="GAA0818057.1"/>
    <property type="molecule type" value="Genomic_DNA"/>
</dbReference>
<dbReference type="RefSeq" id="WP_343817343.1">
    <property type="nucleotide sequence ID" value="NZ_BAAAFA010000006.1"/>
</dbReference>
<reference evidence="2" key="1">
    <citation type="journal article" date="2019" name="Int. J. Syst. Evol. Microbiol.">
        <title>The Global Catalogue of Microorganisms (GCM) 10K type strain sequencing project: providing services to taxonomists for standard genome sequencing and annotation.</title>
        <authorList>
            <consortium name="The Broad Institute Genomics Platform"/>
            <consortium name="The Broad Institute Genome Sequencing Center for Infectious Disease"/>
            <person name="Wu L."/>
            <person name="Ma J."/>
        </authorList>
    </citation>
    <scope>NUCLEOTIDE SEQUENCE [LARGE SCALE GENOMIC DNA]</scope>
    <source>
        <strain evidence="2">JCM 15608</strain>
    </source>
</reference>
<comment type="caution">
    <text evidence="1">The sequence shown here is derived from an EMBL/GenBank/DDBJ whole genome shotgun (WGS) entry which is preliminary data.</text>
</comment>
<dbReference type="CDD" id="cd03801">
    <property type="entry name" value="GT4_PimA-like"/>
    <property type="match status" value="1"/>
</dbReference>
<accession>A0ABP3WK34</accession>
<dbReference type="PANTHER" id="PTHR46656:SF3">
    <property type="entry name" value="PUTATIVE-RELATED"/>
    <property type="match status" value="1"/>
</dbReference>
<dbReference type="Proteomes" id="UP001500021">
    <property type="component" value="Unassembled WGS sequence"/>
</dbReference>
<sequence length="412" mass="47238">MKIGIVTTWFERGAAYVSKQFKEVLEHEHDVFIYARGGEEFAIGDPNWDGDYVTWAKKPLTFAFTDINLENFRAWLLDNEIELVLFNEQKIWAPVLLCRDLNIKTGAYIDYYTEEIVPCFGVYDFLICNTERHRSVFEHHPQCLFFPWGTDTNLYQPQEHNEGEGGVKFFHSAGMSPYRKGTDLLIKAFLRLEGEAKLIVHSQVDLKAAFPQLAAGIDKLLSSGSLELHEYTVSAPGLYHLGDVYVYPSRLDGIGLTILEAASAGLPIIVPDNGPMNEFVGEHGENGKTVNIEKLWSRWDGYYWPQCEVSLDSLHESLKFYVDNQNNIQNLKAQAREYAVCHFSWENNTKKIADTLSNVRVLTAEEVNEAKKSALKYDDKMLKKHAKSKKQLFVDKLEEDYPTLYKILKRTK</sequence>
<dbReference type="Pfam" id="PF13692">
    <property type="entry name" value="Glyco_trans_1_4"/>
    <property type="match status" value="1"/>
</dbReference>
<name>A0ABP3WK34_9GAMM</name>
<dbReference type="PANTHER" id="PTHR46656">
    <property type="entry name" value="PUTATIVE-RELATED"/>
    <property type="match status" value="1"/>
</dbReference>
<evidence type="ECO:0000313" key="1">
    <source>
        <dbReference type="EMBL" id="GAA0818057.1"/>
    </source>
</evidence>
<protein>
    <recommendedName>
        <fullName evidence="3">Glycosyltransferase</fullName>
    </recommendedName>
</protein>
<evidence type="ECO:0000313" key="2">
    <source>
        <dbReference type="Proteomes" id="UP001500021"/>
    </source>
</evidence>
<gene>
    <name evidence="1" type="ORF">GCM10009111_20280</name>
</gene>
<evidence type="ECO:0008006" key="3">
    <source>
        <dbReference type="Google" id="ProtNLM"/>
    </source>
</evidence>
<dbReference type="Gene3D" id="3.40.50.2000">
    <property type="entry name" value="Glycogen Phosphorylase B"/>
    <property type="match status" value="1"/>
</dbReference>